<proteinExistence type="predicted"/>
<name>A0A830FTM2_9EURY</name>
<protein>
    <submittedName>
        <fullName evidence="1">Uncharacterized protein</fullName>
    </submittedName>
</protein>
<dbReference type="Pfam" id="PF24430">
    <property type="entry name" value="DUF7553"/>
    <property type="match status" value="1"/>
</dbReference>
<comment type="caution">
    <text evidence="1">The sequence shown here is derived from an EMBL/GenBank/DDBJ whole genome shotgun (WGS) entry which is preliminary data.</text>
</comment>
<evidence type="ECO:0000313" key="2">
    <source>
        <dbReference type="EMBL" id="MBP1954361.1"/>
    </source>
</evidence>
<dbReference type="RefSeq" id="WP_188869855.1">
    <property type="nucleotide sequence ID" value="NZ_BMOO01000001.1"/>
</dbReference>
<dbReference type="Proteomes" id="UP000614609">
    <property type="component" value="Unassembled WGS sequence"/>
</dbReference>
<evidence type="ECO:0000313" key="3">
    <source>
        <dbReference type="Proteomes" id="UP000614609"/>
    </source>
</evidence>
<reference evidence="2" key="3">
    <citation type="submission" date="2021-03" db="EMBL/GenBank/DDBJ databases">
        <title>Genomic Encyclopedia of Type Strains, Phase IV (KMG-IV): sequencing the most valuable type-strain genomes for metagenomic binning, comparative biology and taxonomic classification.</title>
        <authorList>
            <person name="Goeker M."/>
        </authorList>
    </citation>
    <scope>NUCLEOTIDE SEQUENCE</scope>
    <source>
        <strain evidence="2">DSM 22443</strain>
    </source>
</reference>
<dbReference type="AlphaFoldDB" id="A0A830FTM2"/>
<evidence type="ECO:0000313" key="1">
    <source>
        <dbReference type="EMBL" id="GGM59436.1"/>
    </source>
</evidence>
<reference evidence="1" key="2">
    <citation type="submission" date="2020-09" db="EMBL/GenBank/DDBJ databases">
        <authorList>
            <person name="Sun Q."/>
            <person name="Ohkuma M."/>
        </authorList>
    </citation>
    <scope>NUCLEOTIDE SEQUENCE</scope>
    <source>
        <strain evidence="1">JCM 16108</strain>
    </source>
</reference>
<sequence>MVIDELRDASDTLDSAAADCDDDDLRDRLATQADALASLAERERGPDHGRLARHTHALQDIASDTDDDDIAAAVDDALASIRAYRETVSGV</sequence>
<dbReference type="EMBL" id="BMOO01000001">
    <property type="protein sequence ID" value="GGM59436.1"/>
    <property type="molecule type" value="Genomic_DNA"/>
</dbReference>
<organism evidence="1 3">
    <name type="scientific">Halarchaeum rubridurum</name>
    <dbReference type="NCBI Taxonomy" id="489911"/>
    <lineage>
        <taxon>Archaea</taxon>
        <taxon>Methanobacteriati</taxon>
        <taxon>Methanobacteriota</taxon>
        <taxon>Stenosarchaea group</taxon>
        <taxon>Halobacteria</taxon>
        <taxon>Halobacteriales</taxon>
        <taxon>Halobacteriaceae</taxon>
    </lineage>
</organism>
<accession>A0A830FTM2</accession>
<keyword evidence="3" id="KW-1185">Reference proteome</keyword>
<reference evidence="1" key="1">
    <citation type="journal article" date="2014" name="Int. J. Syst. Evol. Microbiol.">
        <title>Complete genome sequence of Corynebacterium casei LMG S-19264T (=DSM 44701T), isolated from a smear-ripened cheese.</title>
        <authorList>
            <consortium name="US DOE Joint Genome Institute (JGI-PGF)"/>
            <person name="Walter F."/>
            <person name="Albersmeier A."/>
            <person name="Kalinowski J."/>
            <person name="Ruckert C."/>
        </authorList>
    </citation>
    <scope>NUCLEOTIDE SEQUENCE</scope>
    <source>
        <strain evidence="1">JCM 16108</strain>
    </source>
</reference>
<dbReference type="Proteomes" id="UP000765891">
    <property type="component" value="Unassembled WGS sequence"/>
</dbReference>
<gene>
    <name evidence="1" type="ORF">GCM10009017_06960</name>
    <name evidence="2" type="ORF">J2752_001242</name>
</gene>
<dbReference type="InterPro" id="IPR055975">
    <property type="entry name" value="DUF7553"/>
</dbReference>
<dbReference type="EMBL" id="JAGGKO010000001">
    <property type="protein sequence ID" value="MBP1954361.1"/>
    <property type="molecule type" value="Genomic_DNA"/>
</dbReference>